<evidence type="ECO:0000256" key="1">
    <source>
        <dbReference type="SAM" id="Phobius"/>
    </source>
</evidence>
<name>A0A084SGB2_9BACT</name>
<reference evidence="2 3" key="1">
    <citation type="submission" date="2014-07" db="EMBL/GenBank/DDBJ databases">
        <title>Draft Genome Sequence of Gephyronic Acid Producer, Cystobacter violaceus Strain Cb vi76.</title>
        <authorList>
            <person name="Stevens D.C."/>
            <person name="Young J."/>
            <person name="Carmichael R."/>
            <person name="Tan J."/>
            <person name="Taylor R.E."/>
        </authorList>
    </citation>
    <scope>NUCLEOTIDE SEQUENCE [LARGE SCALE GENOMIC DNA]</scope>
    <source>
        <strain evidence="2 3">Cb vi76</strain>
    </source>
</reference>
<gene>
    <name evidence="2" type="ORF">Q664_48425</name>
</gene>
<dbReference type="AlphaFoldDB" id="A0A084SGB2"/>
<keyword evidence="1" id="KW-1133">Transmembrane helix</keyword>
<feature type="transmembrane region" description="Helical" evidence="1">
    <location>
        <begin position="34"/>
        <end position="56"/>
    </location>
</feature>
<organism evidence="2 3">
    <name type="scientific">Archangium violaceum Cb vi76</name>
    <dbReference type="NCBI Taxonomy" id="1406225"/>
    <lineage>
        <taxon>Bacteria</taxon>
        <taxon>Pseudomonadati</taxon>
        <taxon>Myxococcota</taxon>
        <taxon>Myxococcia</taxon>
        <taxon>Myxococcales</taxon>
        <taxon>Cystobacterineae</taxon>
        <taxon>Archangiaceae</taxon>
        <taxon>Archangium</taxon>
    </lineage>
</organism>
<dbReference type="Proteomes" id="UP000028547">
    <property type="component" value="Unassembled WGS sequence"/>
</dbReference>
<protein>
    <submittedName>
        <fullName evidence="2">Uncharacterized protein</fullName>
    </submittedName>
</protein>
<dbReference type="RefSeq" id="WP_043412549.1">
    <property type="nucleotide sequence ID" value="NZ_JPMI01000378.1"/>
</dbReference>
<proteinExistence type="predicted"/>
<dbReference type="EMBL" id="JPMI01000378">
    <property type="protein sequence ID" value="KFA87497.1"/>
    <property type="molecule type" value="Genomic_DNA"/>
</dbReference>
<accession>A0A084SGB2</accession>
<keyword evidence="1" id="KW-0812">Transmembrane</keyword>
<comment type="caution">
    <text evidence="2">The sequence shown here is derived from an EMBL/GenBank/DDBJ whole genome shotgun (WGS) entry which is preliminary data.</text>
</comment>
<keyword evidence="1" id="KW-0472">Membrane</keyword>
<evidence type="ECO:0000313" key="3">
    <source>
        <dbReference type="Proteomes" id="UP000028547"/>
    </source>
</evidence>
<sequence length="69" mass="7765">MALAKKALGALILSKFFQRPRVPWYRRNTLARRPAANFLLGLTPLGRFSLGGLALLSARRFMARRQLPA</sequence>
<evidence type="ECO:0000313" key="2">
    <source>
        <dbReference type="EMBL" id="KFA87497.1"/>
    </source>
</evidence>